<dbReference type="InterPro" id="IPR018330">
    <property type="entry name" value="RecT_fam"/>
</dbReference>
<protein>
    <submittedName>
        <fullName evidence="2">Putative RecT recombinase</fullName>
    </submittedName>
</protein>
<organism evidence="2 3">
    <name type="scientific">Streptococcus phage D4276</name>
    <dbReference type="NCBI Taxonomy" id="2006928"/>
    <lineage>
        <taxon>Viruses</taxon>
        <taxon>Duplodnaviria</taxon>
        <taxon>Heunggongvirae</taxon>
        <taxon>Uroviricota</taxon>
        <taxon>Caudoviricetes</taxon>
        <taxon>Aliceevansviridae</taxon>
        <taxon>Moineauvirus</taxon>
        <taxon>Moineauvirus D4276</taxon>
    </lineage>
</organism>
<reference evidence="2 3" key="1">
    <citation type="journal article" date="2017" name="Nat. Microbiol.">
        <title>An anti-CRISPR from a virulent streptococcal phage inhibits Streptococcus pyogenes Cas9.</title>
        <authorList>
            <person name="Hynes A.P."/>
            <person name="Rousseau G.M."/>
            <person name="Lemay M.L."/>
            <person name="Horvath P."/>
            <person name="Romero D.A."/>
            <person name="Fremaux C."/>
            <person name="Moineau S."/>
        </authorList>
    </citation>
    <scope>NUCLEOTIDE SEQUENCE [LARGE SCALE GENOMIC DNA]</scope>
</reference>
<dbReference type="Pfam" id="PF03837">
    <property type="entry name" value="RecT"/>
    <property type="match status" value="1"/>
</dbReference>
<dbReference type="Proteomes" id="UP000224125">
    <property type="component" value="Segment"/>
</dbReference>
<evidence type="ECO:0000313" key="2">
    <source>
        <dbReference type="EMBL" id="ASD51003.1"/>
    </source>
</evidence>
<gene>
    <name evidence="2" type="ORF">D4276_043</name>
</gene>
<evidence type="ECO:0000256" key="1">
    <source>
        <dbReference type="SAM" id="MobiDB-lite"/>
    </source>
</evidence>
<feature type="region of interest" description="Disordered" evidence="1">
    <location>
        <begin position="210"/>
        <end position="231"/>
    </location>
</feature>
<accession>A0A240FHW0</accession>
<sequence length="277" mass="31029">MTNQLSHKDFFNTPAVKQKFKEVLNGNERQFTASLLSIVNNNNLLARASNASIMTAAMKAAVLNLPIEPSLGFAYIVPYGQDAQFQLGYKGLIQLAIRSGQFKAINSGKVYKAQFKSYDPLFETLDIDFTQPEDEVYGYFATFELVNGFKKLTFWTKEQAELHGKRFSKTYAKGPWSTDFDAMAQKTVLKSILSKYAPLSTEMQEGLISDNQTEEVETDPIDVTPKNEDTQTLLGDLMSDEAESETEKSIDSETGEIIEEVSLFEGDSTKIKEVEND</sequence>
<dbReference type="EMBL" id="MF161328">
    <property type="protein sequence ID" value="ASD51003.1"/>
    <property type="molecule type" value="Genomic_DNA"/>
</dbReference>
<dbReference type="GO" id="GO:0006259">
    <property type="term" value="P:DNA metabolic process"/>
    <property type="evidence" value="ECO:0007669"/>
    <property type="project" value="InterPro"/>
</dbReference>
<dbReference type="InterPro" id="IPR004590">
    <property type="entry name" value="ssDNA_annealing_RecT"/>
</dbReference>
<name>A0A240FHW0_9CAUD</name>
<proteinExistence type="predicted"/>
<dbReference type="NCBIfam" id="TIGR00616">
    <property type="entry name" value="rect"/>
    <property type="match status" value="1"/>
</dbReference>
<keyword evidence="3" id="KW-1185">Reference proteome</keyword>
<evidence type="ECO:0000313" key="3">
    <source>
        <dbReference type="Proteomes" id="UP000224125"/>
    </source>
</evidence>
<dbReference type="GO" id="GO:0003677">
    <property type="term" value="F:DNA binding"/>
    <property type="evidence" value="ECO:0007669"/>
    <property type="project" value="InterPro"/>
</dbReference>